<reference evidence="2" key="2">
    <citation type="submission" date="2015-01" db="EMBL/GenBank/DDBJ databases">
        <title>Evolutionary Origins and Diversification of the Mycorrhizal Mutualists.</title>
        <authorList>
            <consortium name="DOE Joint Genome Institute"/>
            <consortium name="Mycorrhizal Genomics Consortium"/>
            <person name="Kohler A."/>
            <person name="Kuo A."/>
            <person name="Nagy L.G."/>
            <person name="Floudas D."/>
            <person name="Copeland A."/>
            <person name="Barry K.W."/>
            <person name="Cichocki N."/>
            <person name="Veneault-Fourrey C."/>
            <person name="LaButti K."/>
            <person name="Lindquist E.A."/>
            <person name="Lipzen A."/>
            <person name="Lundell T."/>
            <person name="Morin E."/>
            <person name="Murat C."/>
            <person name="Riley R."/>
            <person name="Ohm R."/>
            <person name="Sun H."/>
            <person name="Tunlid A."/>
            <person name="Henrissat B."/>
            <person name="Grigoriev I.V."/>
            <person name="Hibbett D.S."/>
            <person name="Martin F."/>
        </authorList>
    </citation>
    <scope>NUCLEOTIDE SEQUENCE [LARGE SCALE GENOMIC DNA]</scope>
    <source>
        <strain evidence="2">MUT 4182</strain>
    </source>
</reference>
<proteinExistence type="predicted"/>
<keyword evidence="2" id="KW-1185">Reference proteome</keyword>
<name>A0A0C3LJS7_9AGAM</name>
<dbReference type="HOGENOM" id="CLU_3070409_0_0_1"/>
<protein>
    <submittedName>
        <fullName evidence="1">Uncharacterized protein</fullName>
    </submittedName>
</protein>
<gene>
    <name evidence="1" type="ORF">M407DRAFT_240637</name>
</gene>
<sequence>MVTSSFINVELAIRPEPAQQDRLINPSEAALRASLCCPSCEVTSPVKLRKQGG</sequence>
<dbReference type="EMBL" id="KN822943">
    <property type="protein sequence ID" value="KIO34308.1"/>
    <property type="molecule type" value="Genomic_DNA"/>
</dbReference>
<evidence type="ECO:0000313" key="2">
    <source>
        <dbReference type="Proteomes" id="UP000054248"/>
    </source>
</evidence>
<dbReference type="AlphaFoldDB" id="A0A0C3LJS7"/>
<organism evidence="1 2">
    <name type="scientific">Tulasnella calospora MUT 4182</name>
    <dbReference type="NCBI Taxonomy" id="1051891"/>
    <lineage>
        <taxon>Eukaryota</taxon>
        <taxon>Fungi</taxon>
        <taxon>Dikarya</taxon>
        <taxon>Basidiomycota</taxon>
        <taxon>Agaricomycotina</taxon>
        <taxon>Agaricomycetes</taxon>
        <taxon>Cantharellales</taxon>
        <taxon>Tulasnellaceae</taxon>
        <taxon>Tulasnella</taxon>
    </lineage>
</organism>
<evidence type="ECO:0000313" key="1">
    <source>
        <dbReference type="EMBL" id="KIO34308.1"/>
    </source>
</evidence>
<dbReference type="Proteomes" id="UP000054248">
    <property type="component" value="Unassembled WGS sequence"/>
</dbReference>
<reference evidence="1 2" key="1">
    <citation type="submission" date="2014-04" db="EMBL/GenBank/DDBJ databases">
        <authorList>
            <consortium name="DOE Joint Genome Institute"/>
            <person name="Kuo A."/>
            <person name="Girlanda M."/>
            <person name="Perotto S."/>
            <person name="Kohler A."/>
            <person name="Nagy L.G."/>
            <person name="Floudas D."/>
            <person name="Copeland A."/>
            <person name="Barry K.W."/>
            <person name="Cichocki N."/>
            <person name="Veneault-Fourrey C."/>
            <person name="LaButti K."/>
            <person name="Lindquist E.A."/>
            <person name="Lipzen A."/>
            <person name="Lundell T."/>
            <person name="Morin E."/>
            <person name="Murat C."/>
            <person name="Sun H."/>
            <person name="Tunlid A."/>
            <person name="Henrissat B."/>
            <person name="Grigoriev I.V."/>
            <person name="Hibbett D.S."/>
            <person name="Martin F."/>
            <person name="Nordberg H.P."/>
            <person name="Cantor M.N."/>
            <person name="Hua S.X."/>
        </authorList>
    </citation>
    <scope>NUCLEOTIDE SEQUENCE [LARGE SCALE GENOMIC DNA]</scope>
    <source>
        <strain evidence="1 2">MUT 4182</strain>
    </source>
</reference>
<accession>A0A0C3LJS7</accession>